<keyword evidence="1" id="KW-1133">Transmembrane helix</keyword>
<reference evidence="2 3" key="1">
    <citation type="journal article" date="2016" name="Nat. Commun.">
        <title>Thousands of microbial genomes shed light on interconnected biogeochemical processes in an aquifer system.</title>
        <authorList>
            <person name="Anantharaman K."/>
            <person name="Brown C.T."/>
            <person name="Hug L.A."/>
            <person name="Sharon I."/>
            <person name="Castelle C.J."/>
            <person name="Probst A.J."/>
            <person name="Thomas B.C."/>
            <person name="Singh A."/>
            <person name="Wilkins M.J."/>
            <person name="Karaoz U."/>
            <person name="Brodie E.L."/>
            <person name="Williams K.H."/>
            <person name="Hubbard S.S."/>
            <person name="Banfield J.F."/>
        </authorList>
    </citation>
    <scope>NUCLEOTIDE SEQUENCE [LARGE SCALE GENOMIC DNA]</scope>
</reference>
<evidence type="ECO:0000256" key="1">
    <source>
        <dbReference type="SAM" id="Phobius"/>
    </source>
</evidence>
<protein>
    <submittedName>
        <fullName evidence="2">Uncharacterized protein</fullName>
    </submittedName>
</protein>
<dbReference type="EMBL" id="MGKS01000051">
    <property type="protein sequence ID" value="OGN30400.1"/>
    <property type="molecule type" value="Genomic_DNA"/>
</dbReference>
<sequence length="89" mass="9586">MDNINTTSNSSFSSKNSKPTPVLIIAAIVVVGLIIWWVSRAPESEKAVAPTATPSATLVQDELQQEADQLDAGNLDSEFKEIDQDLNSL</sequence>
<proteinExistence type="predicted"/>
<keyword evidence="1" id="KW-0812">Transmembrane</keyword>
<dbReference type="Proteomes" id="UP000177676">
    <property type="component" value="Unassembled WGS sequence"/>
</dbReference>
<gene>
    <name evidence="2" type="ORF">A3I92_02080</name>
</gene>
<comment type="caution">
    <text evidence="2">The sequence shown here is derived from an EMBL/GenBank/DDBJ whole genome shotgun (WGS) entry which is preliminary data.</text>
</comment>
<dbReference type="AlphaFoldDB" id="A0A1F8GZH4"/>
<organism evidence="2 3">
    <name type="scientific">Candidatus Yanofskybacteria bacterium RIFCSPLOWO2_02_FULL_43_10b</name>
    <dbReference type="NCBI Taxonomy" id="1802704"/>
    <lineage>
        <taxon>Bacteria</taxon>
        <taxon>Candidatus Yanofskyibacteriota</taxon>
    </lineage>
</organism>
<feature type="transmembrane region" description="Helical" evidence="1">
    <location>
        <begin position="20"/>
        <end position="38"/>
    </location>
</feature>
<keyword evidence="1" id="KW-0472">Membrane</keyword>
<accession>A0A1F8GZH4</accession>
<evidence type="ECO:0000313" key="3">
    <source>
        <dbReference type="Proteomes" id="UP000177676"/>
    </source>
</evidence>
<evidence type="ECO:0000313" key="2">
    <source>
        <dbReference type="EMBL" id="OGN30400.1"/>
    </source>
</evidence>
<name>A0A1F8GZH4_9BACT</name>